<evidence type="ECO:0000256" key="3">
    <source>
        <dbReference type="ARBA" id="ARBA00023242"/>
    </source>
</evidence>
<organism evidence="7 8">
    <name type="scientific">Linderina pennispora</name>
    <dbReference type="NCBI Taxonomy" id="61395"/>
    <lineage>
        <taxon>Eukaryota</taxon>
        <taxon>Fungi</taxon>
        <taxon>Fungi incertae sedis</taxon>
        <taxon>Zoopagomycota</taxon>
        <taxon>Kickxellomycotina</taxon>
        <taxon>Kickxellomycetes</taxon>
        <taxon>Kickxellales</taxon>
        <taxon>Kickxellaceae</taxon>
        <taxon>Linderina</taxon>
    </lineage>
</organism>
<evidence type="ECO:0000256" key="4">
    <source>
        <dbReference type="SAM" id="Coils"/>
    </source>
</evidence>
<feature type="domain" description="NUA/TPR/MLP1-2-like" evidence="6">
    <location>
        <begin position="101"/>
        <end position="212"/>
    </location>
</feature>
<name>A0A1Y1VRV4_9FUNG</name>
<comment type="subcellular location">
    <subcellularLocation>
        <location evidence="1">Nucleus</location>
    </subcellularLocation>
</comment>
<feature type="compositionally biased region" description="Basic and acidic residues" evidence="5">
    <location>
        <begin position="135"/>
        <end position="153"/>
    </location>
</feature>
<evidence type="ECO:0000256" key="1">
    <source>
        <dbReference type="ARBA" id="ARBA00004123"/>
    </source>
</evidence>
<feature type="region of interest" description="Disordered" evidence="5">
    <location>
        <begin position="135"/>
        <end position="166"/>
    </location>
</feature>
<dbReference type="Proteomes" id="UP000193922">
    <property type="component" value="Unassembled WGS sequence"/>
</dbReference>
<reference evidence="7 8" key="1">
    <citation type="submission" date="2016-07" db="EMBL/GenBank/DDBJ databases">
        <title>Pervasive Adenine N6-methylation of Active Genes in Fungi.</title>
        <authorList>
            <consortium name="DOE Joint Genome Institute"/>
            <person name="Mondo S.J."/>
            <person name="Dannebaum R.O."/>
            <person name="Kuo R.C."/>
            <person name="Labutti K."/>
            <person name="Haridas S."/>
            <person name="Kuo A."/>
            <person name="Salamov A."/>
            <person name="Ahrendt S.R."/>
            <person name="Lipzen A."/>
            <person name="Sullivan W."/>
            <person name="Andreopoulos W.B."/>
            <person name="Clum A."/>
            <person name="Lindquist E."/>
            <person name="Daum C."/>
            <person name="Ramamoorthy G.K."/>
            <person name="Gryganskyi A."/>
            <person name="Culley D."/>
            <person name="Magnuson J.K."/>
            <person name="James T.Y."/>
            <person name="O'Malley M.A."/>
            <person name="Stajich J.E."/>
            <person name="Spatafora J.W."/>
            <person name="Visel A."/>
            <person name="Grigoriev I.V."/>
        </authorList>
    </citation>
    <scope>NUCLEOTIDE SEQUENCE [LARGE SCALE GENOMIC DNA]</scope>
    <source>
        <strain evidence="7 8">ATCC 12442</strain>
    </source>
</reference>
<dbReference type="PANTHER" id="PTHR18898:SF2">
    <property type="entry name" value="NUCLEOPROTEIN TPR"/>
    <property type="match status" value="1"/>
</dbReference>
<feature type="coiled-coil region" evidence="4">
    <location>
        <begin position="209"/>
        <end position="254"/>
    </location>
</feature>
<protein>
    <recommendedName>
        <fullName evidence="6">NUA/TPR/MLP1-2-like domain-containing protein</fullName>
    </recommendedName>
</protein>
<dbReference type="PANTHER" id="PTHR18898">
    <property type="entry name" value="NUCLEOPROTEIN TPR-RELATED"/>
    <property type="match status" value="1"/>
</dbReference>
<sequence length="261" mass="29918">MSISPTARVAIQMLNASQDGRINITQLYTEKVALEDKLKKSEAEVACLRESMEQILSEIEERGPIIAAEREEYHRLLEEADKLSCDLTESRQENDKNVATLKKTRKERDLLRQQLSAEEQQTRDLSRQVANLLRKAEEARSGGRTVPEARDNGGRPSASQVTPDEEEQWLDDVDKVISQGLVTFNNITEIVEQNRRLLRTTRELASHVAQEEERQREANEGEVKEALDQAEVMLDRLTKELHTTKTRLSVVERERDMLKSI</sequence>
<evidence type="ECO:0000256" key="2">
    <source>
        <dbReference type="ARBA" id="ARBA00023054"/>
    </source>
</evidence>
<dbReference type="OrthoDB" id="343070at2759"/>
<dbReference type="GeneID" id="63801542"/>
<dbReference type="GO" id="GO:0017056">
    <property type="term" value="F:structural constituent of nuclear pore"/>
    <property type="evidence" value="ECO:0007669"/>
    <property type="project" value="TreeGrafter"/>
</dbReference>
<dbReference type="Pfam" id="PF25785">
    <property type="entry name" value="TPR"/>
    <property type="match status" value="1"/>
</dbReference>
<keyword evidence="2 4" id="KW-0175">Coiled coil</keyword>
<feature type="non-terminal residue" evidence="7">
    <location>
        <position position="261"/>
    </location>
</feature>
<gene>
    <name evidence="7" type="ORF">DL89DRAFT_230203</name>
</gene>
<comment type="caution">
    <text evidence="7">The sequence shown here is derived from an EMBL/GenBank/DDBJ whole genome shotgun (WGS) entry which is preliminary data.</text>
</comment>
<keyword evidence="3" id="KW-0539">Nucleus</keyword>
<dbReference type="RefSeq" id="XP_040739148.1">
    <property type="nucleotide sequence ID" value="XM_040884894.1"/>
</dbReference>
<evidence type="ECO:0000313" key="8">
    <source>
        <dbReference type="Proteomes" id="UP000193922"/>
    </source>
</evidence>
<dbReference type="AlphaFoldDB" id="A0A1Y1VRV4"/>
<dbReference type="GO" id="GO:0006406">
    <property type="term" value="P:mRNA export from nucleus"/>
    <property type="evidence" value="ECO:0007669"/>
    <property type="project" value="TreeGrafter"/>
</dbReference>
<accession>A0A1Y1VRV4</accession>
<dbReference type="InterPro" id="IPR057974">
    <property type="entry name" value="NUA/TPR/MLP1-2-like_dom"/>
</dbReference>
<evidence type="ECO:0000259" key="6">
    <source>
        <dbReference type="Pfam" id="PF25785"/>
    </source>
</evidence>
<evidence type="ECO:0000256" key="5">
    <source>
        <dbReference type="SAM" id="MobiDB-lite"/>
    </source>
</evidence>
<proteinExistence type="predicted"/>
<feature type="coiled-coil region" evidence="4">
    <location>
        <begin position="24"/>
        <end position="135"/>
    </location>
</feature>
<evidence type="ECO:0000313" key="7">
    <source>
        <dbReference type="EMBL" id="ORX64032.1"/>
    </source>
</evidence>
<dbReference type="EMBL" id="MCFD01000132">
    <property type="protein sequence ID" value="ORX64032.1"/>
    <property type="molecule type" value="Genomic_DNA"/>
</dbReference>
<dbReference type="STRING" id="61395.A0A1Y1VRV4"/>
<keyword evidence="8" id="KW-1185">Reference proteome</keyword>
<dbReference type="GO" id="GO:0005643">
    <property type="term" value="C:nuclear pore"/>
    <property type="evidence" value="ECO:0007669"/>
    <property type="project" value="TreeGrafter"/>
</dbReference>